<evidence type="ECO:0000259" key="10">
    <source>
        <dbReference type="Pfam" id="PF05572"/>
    </source>
</evidence>
<keyword evidence="4 9" id="KW-0732">Signal</keyword>
<dbReference type="InterPro" id="IPR024079">
    <property type="entry name" value="MetalloPept_cat_dom_sf"/>
</dbReference>
<comment type="similarity">
    <text evidence="1">Belongs to the peptidase M43B family.</text>
</comment>
<dbReference type="InterPro" id="IPR008754">
    <property type="entry name" value="Peptidase_M43"/>
</dbReference>
<evidence type="ECO:0000256" key="2">
    <source>
        <dbReference type="ARBA" id="ARBA00022670"/>
    </source>
</evidence>
<feature type="domain" description="Peptidase M43 pregnancy-associated plasma-A" evidence="10">
    <location>
        <begin position="118"/>
        <end position="263"/>
    </location>
</feature>
<keyword evidence="6" id="KW-0862">Zinc</keyword>
<feature type="signal peptide" evidence="9">
    <location>
        <begin position="1"/>
        <end position="18"/>
    </location>
</feature>
<name>A0A6A6DRV3_9PEZI</name>
<dbReference type="OrthoDB" id="536211at2759"/>
<evidence type="ECO:0000256" key="6">
    <source>
        <dbReference type="ARBA" id="ARBA00022833"/>
    </source>
</evidence>
<keyword evidence="5" id="KW-0378">Hydrolase</keyword>
<dbReference type="Proteomes" id="UP000800200">
    <property type="component" value="Unassembled WGS sequence"/>
</dbReference>
<reference evidence="11" key="1">
    <citation type="journal article" date="2020" name="Stud. Mycol.">
        <title>101 Dothideomycetes genomes: a test case for predicting lifestyles and emergence of pathogens.</title>
        <authorList>
            <person name="Haridas S."/>
            <person name="Albert R."/>
            <person name="Binder M."/>
            <person name="Bloem J."/>
            <person name="Labutti K."/>
            <person name="Salamov A."/>
            <person name="Andreopoulos B."/>
            <person name="Baker S."/>
            <person name="Barry K."/>
            <person name="Bills G."/>
            <person name="Bluhm B."/>
            <person name="Cannon C."/>
            <person name="Castanera R."/>
            <person name="Culley D."/>
            <person name="Daum C."/>
            <person name="Ezra D."/>
            <person name="Gonzalez J."/>
            <person name="Henrissat B."/>
            <person name="Kuo A."/>
            <person name="Liang C."/>
            <person name="Lipzen A."/>
            <person name="Lutzoni F."/>
            <person name="Magnuson J."/>
            <person name="Mondo S."/>
            <person name="Nolan M."/>
            <person name="Ohm R."/>
            <person name="Pangilinan J."/>
            <person name="Park H.-J."/>
            <person name="Ramirez L."/>
            <person name="Alfaro M."/>
            <person name="Sun H."/>
            <person name="Tritt A."/>
            <person name="Yoshinaga Y."/>
            <person name="Zwiers L.-H."/>
            <person name="Turgeon B."/>
            <person name="Goodwin S."/>
            <person name="Spatafora J."/>
            <person name="Crous P."/>
            <person name="Grigoriev I."/>
        </authorList>
    </citation>
    <scope>NUCLEOTIDE SEQUENCE</scope>
    <source>
        <strain evidence="11">CBS 207.26</strain>
    </source>
</reference>
<evidence type="ECO:0000313" key="11">
    <source>
        <dbReference type="EMBL" id="KAF2180700.1"/>
    </source>
</evidence>
<evidence type="ECO:0000313" key="12">
    <source>
        <dbReference type="Proteomes" id="UP000800200"/>
    </source>
</evidence>
<evidence type="ECO:0000256" key="1">
    <source>
        <dbReference type="ARBA" id="ARBA00008721"/>
    </source>
</evidence>
<keyword evidence="7" id="KW-0482">Metalloprotease</keyword>
<protein>
    <recommendedName>
        <fullName evidence="10">Peptidase M43 pregnancy-associated plasma-A domain-containing protein</fullName>
    </recommendedName>
</protein>
<evidence type="ECO:0000256" key="4">
    <source>
        <dbReference type="ARBA" id="ARBA00022729"/>
    </source>
</evidence>
<keyword evidence="2" id="KW-0645">Protease</keyword>
<evidence type="ECO:0000256" key="7">
    <source>
        <dbReference type="ARBA" id="ARBA00023049"/>
    </source>
</evidence>
<evidence type="ECO:0000256" key="3">
    <source>
        <dbReference type="ARBA" id="ARBA00022723"/>
    </source>
</evidence>
<dbReference type="GO" id="GO:0006508">
    <property type="term" value="P:proteolysis"/>
    <property type="evidence" value="ECO:0007669"/>
    <property type="project" value="UniProtKB-KW"/>
</dbReference>
<gene>
    <name evidence="11" type="ORF">K469DRAFT_268834</name>
</gene>
<dbReference type="Gene3D" id="3.40.390.10">
    <property type="entry name" value="Collagenase (Catalytic Domain)"/>
    <property type="match status" value="1"/>
</dbReference>
<dbReference type="GO" id="GO:0008237">
    <property type="term" value="F:metallopeptidase activity"/>
    <property type="evidence" value="ECO:0007669"/>
    <property type="project" value="UniProtKB-KW"/>
</dbReference>
<keyword evidence="3" id="KW-0479">Metal-binding</keyword>
<dbReference type="AlphaFoldDB" id="A0A6A6DRV3"/>
<evidence type="ECO:0000256" key="5">
    <source>
        <dbReference type="ARBA" id="ARBA00022801"/>
    </source>
</evidence>
<proteinExistence type="inferred from homology"/>
<sequence>MKFSSFLLALIAPVATFAVECLNEEFTTDPLNITAAESRRSLTTLRTRDLITIDLWIHVIASGPTADKGYVDATKILKQVDVLQRNFKKWGFQFQVKPLSYAINAEWAKDIDIQKEEKMKQLHRGDYQSLNVYLVEKANSGVCSLPDGTGADIDQKKLDADGCFVSLDAGTSDKSGTLTHEVGHWFGLLHVFQGGCDGDGDFCDDTAPQKAPSYGKLATPGDLNSCPAKQSCKAGSFDNVKNFMDYSDCCHEFTPCQGGRMMTAWTKYRKNRKIAAGVRWK</sequence>
<feature type="chain" id="PRO_5025518760" description="Peptidase M43 pregnancy-associated plasma-A domain-containing protein" evidence="9">
    <location>
        <begin position="19"/>
        <end position="281"/>
    </location>
</feature>
<dbReference type="PANTHER" id="PTHR47466">
    <property type="match status" value="1"/>
</dbReference>
<dbReference type="EMBL" id="ML994656">
    <property type="protein sequence ID" value="KAF2180700.1"/>
    <property type="molecule type" value="Genomic_DNA"/>
</dbReference>
<dbReference type="GO" id="GO:0046872">
    <property type="term" value="F:metal ion binding"/>
    <property type="evidence" value="ECO:0007669"/>
    <property type="project" value="UniProtKB-KW"/>
</dbReference>
<keyword evidence="8" id="KW-1015">Disulfide bond</keyword>
<dbReference type="PANTHER" id="PTHR47466:SF1">
    <property type="entry name" value="METALLOPROTEASE MEP1 (AFU_ORTHOLOGUE AFUA_1G07730)-RELATED"/>
    <property type="match status" value="1"/>
</dbReference>
<dbReference type="Pfam" id="PF05572">
    <property type="entry name" value="Peptidase_M43"/>
    <property type="match status" value="1"/>
</dbReference>
<evidence type="ECO:0000256" key="8">
    <source>
        <dbReference type="ARBA" id="ARBA00023157"/>
    </source>
</evidence>
<evidence type="ECO:0000256" key="9">
    <source>
        <dbReference type="SAM" id="SignalP"/>
    </source>
</evidence>
<keyword evidence="12" id="KW-1185">Reference proteome</keyword>
<dbReference type="SUPFAM" id="SSF55486">
    <property type="entry name" value="Metalloproteases ('zincins'), catalytic domain"/>
    <property type="match status" value="2"/>
</dbReference>
<accession>A0A6A6DRV3</accession>
<organism evidence="11 12">
    <name type="scientific">Zopfia rhizophila CBS 207.26</name>
    <dbReference type="NCBI Taxonomy" id="1314779"/>
    <lineage>
        <taxon>Eukaryota</taxon>
        <taxon>Fungi</taxon>
        <taxon>Dikarya</taxon>
        <taxon>Ascomycota</taxon>
        <taxon>Pezizomycotina</taxon>
        <taxon>Dothideomycetes</taxon>
        <taxon>Dothideomycetes incertae sedis</taxon>
        <taxon>Zopfiaceae</taxon>
        <taxon>Zopfia</taxon>
    </lineage>
</organism>